<evidence type="ECO:0000256" key="1">
    <source>
        <dbReference type="SAM" id="MobiDB-lite"/>
    </source>
</evidence>
<sequence length="218" mass="24950">MDELAAMKAKQEEFFSNQVNQYNMIRQDQKLLGKEILDVKKYQMSAVTMGSGGSSSSIQPPPPPPYEPDQALMKITGQHATFTEICRQLKDWTRNASGRESYMVWAHQLANPNLVEMSSQKIVKQIYDNIDRKRPMFRGKMKKGSLQSKKQSLEAKQRKNSTHIRGRARICVLLKDLSTPRQLWPRLGVAPWLPLTTHRRGSPRICVGSQQLTFQSHV</sequence>
<comment type="caution">
    <text evidence="2">The sequence shown here is derived from an EMBL/GenBank/DDBJ whole genome shotgun (WGS) entry which is preliminary data.</text>
</comment>
<dbReference type="EMBL" id="JASCZI010033157">
    <property type="protein sequence ID" value="MED6128787.1"/>
    <property type="molecule type" value="Genomic_DNA"/>
</dbReference>
<name>A0ABU6RXR8_9FABA</name>
<evidence type="ECO:0000313" key="3">
    <source>
        <dbReference type="Proteomes" id="UP001341840"/>
    </source>
</evidence>
<organism evidence="2 3">
    <name type="scientific">Stylosanthes scabra</name>
    <dbReference type="NCBI Taxonomy" id="79078"/>
    <lineage>
        <taxon>Eukaryota</taxon>
        <taxon>Viridiplantae</taxon>
        <taxon>Streptophyta</taxon>
        <taxon>Embryophyta</taxon>
        <taxon>Tracheophyta</taxon>
        <taxon>Spermatophyta</taxon>
        <taxon>Magnoliopsida</taxon>
        <taxon>eudicotyledons</taxon>
        <taxon>Gunneridae</taxon>
        <taxon>Pentapetalae</taxon>
        <taxon>rosids</taxon>
        <taxon>fabids</taxon>
        <taxon>Fabales</taxon>
        <taxon>Fabaceae</taxon>
        <taxon>Papilionoideae</taxon>
        <taxon>50 kb inversion clade</taxon>
        <taxon>dalbergioids sensu lato</taxon>
        <taxon>Dalbergieae</taxon>
        <taxon>Pterocarpus clade</taxon>
        <taxon>Stylosanthes</taxon>
    </lineage>
</organism>
<evidence type="ECO:0000313" key="2">
    <source>
        <dbReference type="EMBL" id="MED6128787.1"/>
    </source>
</evidence>
<proteinExistence type="predicted"/>
<reference evidence="2 3" key="1">
    <citation type="journal article" date="2023" name="Plants (Basel)">
        <title>Bridging the Gap: Combining Genomics and Transcriptomics Approaches to Understand Stylosanthes scabra, an Orphan Legume from the Brazilian Caatinga.</title>
        <authorList>
            <person name="Ferreira-Neto J.R.C."/>
            <person name="da Silva M.D."/>
            <person name="Binneck E."/>
            <person name="de Melo N.F."/>
            <person name="da Silva R.H."/>
            <person name="de Melo A.L.T.M."/>
            <person name="Pandolfi V."/>
            <person name="Bustamante F.O."/>
            <person name="Brasileiro-Vidal A.C."/>
            <person name="Benko-Iseppon A.M."/>
        </authorList>
    </citation>
    <scope>NUCLEOTIDE SEQUENCE [LARGE SCALE GENOMIC DNA]</scope>
    <source>
        <tissue evidence="2">Leaves</tissue>
    </source>
</reference>
<gene>
    <name evidence="2" type="ORF">PIB30_101316</name>
</gene>
<accession>A0ABU6RXR8</accession>
<keyword evidence="3" id="KW-1185">Reference proteome</keyword>
<dbReference type="Proteomes" id="UP001341840">
    <property type="component" value="Unassembled WGS sequence"/>
</dbReference>
<protein>
    <submittedName>
        <fullName evidence="2">Uncharacterized protein</fullName>
    </submittedName>
</protein>
<feature type="region of interest" description="Disordered" evidence="1">
    <location>
        <begin position="141"/>
        <end position="161"/>
    </location>
</feature>